<organism evidence="9 10">
    <name type="scientific">Candidatus Kirkpatrickella diaphorinae</name>
    <dbReference type="NCBI Taxonomy" id="2984322"/>
    <lineage>
        <taxon>Bacteria</taxon>
        <taxon>Pseudomonadati</taxon>
        <taxon>Pseudomonadota</taxon>
        <taxon>Alphaproteobacteria</taxon>
        <taxon>Acetobacterales</taxon>
        <taxon>Acetobacteraceae</taxon>
        <taxon>Candidatus Kirkpatrickella</taxon>
    </lineage>
</organism>
<evidence type="ECO:0000313" key="9">
    <source>
        <dbReference type="EMBL" id="UYH50585.1"/>
    </source>
</evidence>
<accession>A0ABY6GGF2</accession>
<reference evidence="9" key="1">
    <citation type="submission" date="2022-10" db="EMBL/GenBank/DDBJ databases">
        <title>Candidatus Kirkpatrella diaphorinas gen. nov., sp. nov., an uncultured endosymbiont identified in a population of Diaphorina citri from Hawaii.</title>
        <authorList>
            <person name="Henry E.M."/>
            <person name="Carlson C.R."/>
            <person name="Kuo Y.-W."/>
        </authorList>
    </citation>
    <scope>NUCLEOTIDE SEQUENCE</scope>
    <source>
        <strain evidence="9">CADCRV1</strain>
    </source>
</reference>
<dbReference type="PANTHER" id="PTHR10102">
    <property type="entry name" value="DNA-DIRECTED RNA POLYMERASE, MITOCHONDRIAL"/>
    <property type="match status" value="1"/>
</dbReference>
<sequence>MTHAQGGFFLIKEPLIKGDAHQHTCAVWEALSIPDITALNHAQATRWRINSFILDTQRKAFADQIPLPAIPIERSPLSAIPVDYMQWRETIRQGRKKFFSDEMWESFSDDERTEIRQKLAKAHSEGVALVSQVAAFTDRLAVAEELRNEASIFMPHNKDFRGRIYPTITSGPHPQLDDAGRALLHFSGGKRLGELGYYWLLVHAANSWGFDKAPLDLRACWALDHRSEMIAASRDPFEDAWWREADAPWTFLATCHELAIAWQSEAPENFVSHLPVSLDGTCNGLQHLSAMVLDPKGARATNLSASETRNDIYVEVGRAFRTLYEKQVADDAIKQASYHDRIDDERFLRDFVKRGVMTTPYGVTAKGLEDQLLNSDCLSGEPAEKRKEAREAARLLTDALEEQMGPARVVMKWLGDVAENLAKAELPFTWRTPLGSTIQQAYRKPSINRVSTLLGQLHLQSTDPTLSLNPKKQRAGASPNFIHSFDAAHMSMTVNLAYERGVRDFALVHDSFGTHAADVEILARALRETFVQIYETDQLKALALDVTRVAPSVAIPDIPRRGAFDIHEVLKAPFFFS</sequence>
<dbReference type="Proteomes" id="UP001163831">
    <property type="component" value="Chromosome"/>
</dbReference>
<dbReference type="RefSeq" id="WP_319806170.1">
    <property type="nucleotide sequence ID" value="NZ_CP107052.1"/>
</dbReference>
<dbReference type="Gene3D" id="1.10.150.20">
    <property type="entry name" value="5' to 3' exonuclease, C-terminal subdomain"/>
    <property type="match status" value="1"/>
</dbReference>
<evidence type="ECO:0000256" key="4">
    <source>
        <dbReference type="ARBA" id="ARBA00022679"/>
    </source>
</evidence>
<gene>
    <name evidence="9" type="ORF">N5W20_05505</name>
</gene>
<protein>
    <recommendedName>
        <fullName evidence="2">DNA-directed RNA polymerase</fullName>
        <ecNumber evidence="2">2.7.7.6</ecNumber>
    </recommendedName>
</protein>
<evidence type="ECO:0000256" key="5">
    <source>
        <dbReference type="ARBA" id="ARBA00022695"/>
    </source>
</evidence>
<evidence type="ECO:0000256" key="3">
    <source>
        <dbReference type="ARBA" id="ARBA00022478"/>
    </source>
</evidence>
<dbReference type="Pfam" id="PF00940">
    <property type="entry name" value="RNA_pol"/>
    <property type="match status" value="1"/>
</dbReference>
<dbReference type="InterPro" id="IPR046950">
    <property type="entry name" value="DNA-dir_Rpol_C_phage-type"/>
</dbReference>
<dbReference type="Gene3D" id="1.10.287.280">
    <property type="match status" value="1"/>
</dbReference>
<keyword evidence="6" id="KW-0804">Transcription</keyword>
<dbReference type="EC" id="2.7.7.6" evidence="2"/>
<proteinExistence type="inferred from homology"/>
<evidence type="ECO:0000256" key="2">
    <source>
        <dbReference type="ARBA" id="ARBA00012418"/>
    </source>
</evidence>
<evidence type="ECO:0000256" key="1">
    <source>
        <dbReference type="ARBA" id="ARBA00009493"/>
    </source>
</evidence>
<evidence type="ECO:0000256" key="6">
    <source>
        <dbReference type="ARBA" id="ARBA00023163"/>
    </source>
</evidence>
<dbReference type="PROSITE" id="PS00900">
    <property type="entry name" value="RNA_POL_PHAGE_1"/>
    <property type="match status" value="1"/>
</dbReference>
<evidence type="ECO:0000259" key="8">
    <source>
        <dbReference type="Pfam" id="PF00940"/>
    </source>
</evidence>
<dbReference type="InterPro" id="IPR043502">
    <property type="entry name" value="DNA/RNA_pol_sf"/>
</dbReference>
<evidence type="ECO:0000256" key="7">
    <source>
        <dbReference type="ARBA" id="ARBA00048552"/>
    </source>
</evidence>
<dbReference type="PANTHER" id="PTHR10102:SF0">
    <property type="entry name" value="DNA-DIRECTED RNA POLYMERASE, MITOCHONDRIAL"/>
    <property type="match status" value="1"/>
</dbReference>
<dbReference type="EMBL" id="CP107052">
    <property type="protein sequence ID" value="UYH50585.1"/>
    <property type="molecule type" value="Genomic_DNA"/>
</dbReference>
<comment type="catalytic activity">
    <reaction evidence="7">
        <text>RNA(n) + a ribonucleoside 5'-triphosphate = RNA(n+1) + diphosphate</text>
        <dbReference type="Rhea" id="RHEA:21248"/>
        <dbReference type="Rhea" id="RHEA-COMP:14527"/>
        <dbReference type="Rhea" id="RHEA-COMP:17342"/>
        <dbReference type="ChEBI" id="CHEBI:33019"/>
        <dbReference type="ChEBI" id="CHEBI:61557"/>
        <dbReference type="ChEBI" id="CHEBI:140395"/>
        <dbReference type="EC" id="2.7.7.6"/>
    </reaction>
</comment>
<feature type="domain" description="DNA-directed RNA polymerase C-terminal" evidence="8">
    <location>
        <begin position="190"/>
        <end position="546"/>
    </location>
</feature>
<keyword evidence="10" id="KW-1185">Reference proteome</keyword>
<dbReference type="SUPFAM" id="SSF56672">
    <property type="entry name" value="DNA/RNA polymerases"/>
    <property type="match status" value="1"/>
</dbReference>
<comment type="similarity">
    <text evidence="1">Belongs to the phage and mitochondrial RNA polymerase family.</text>
</comment>
<keyword evidence="3" id="KW-0240">DNA-directed RNA polymerase</keyword>
<keyword evidence="4" id="KW-0808">Transferase</keyword>
<dbReference type="InterPro" id="IPR002092">
    <property type="entry name" value="DNA-dir_Rpol_phage-type"/>
</dbReference>
<keyword evidence="5" id="KW-0548">Nucleotidyltransferase</keyword>
<evidence type="ECO:0000313" key="10">
    <source>
        <dbReference type="Proteomes" id="UP001163831"/>
    </source>
</evidence>
<name>A0ABY6GGF2_9PROT</name>